<dbReference type="Proteomes" id="UP000008367">
    <property type="component" value="Unassembled WGS sequence"/>
</dbReference>
<gene>
    <name evidence="1" type="ORF">VCHENC02_3471B</name>
</gene>
<evidence type="ECO:0000313" key="1">
    <source>
        <dbReference type="EMBL" id="EKM30816.1"/>
    </source>
</evidence>
<dbReference type="EMBL" id="AJSR01001473">
    <property type="protein sequence ID" value="EKM30816.1"/>
    <property type="molecule type" value="Genomic_DNA"/>
</dbReference>
<proteinExistence type="predicted"/>
<feature type="non-terminal residue" evidence="1">
    <location>
        <position position="1"/>
    </location>
</feature>
<name>A0A454CWM4_VIBHA</name>
<organism evidence="1 2">
    <name type="scientific">Vibrio harveyi</name>
    <name type="common">Beneckea harveyi</name>
    <dbReference type="NCBI Taxonomy" id="669"/>
    <lineage>
        <taxon>Bacteria</taxon>
        <taxon>Pseudomonadati</taxon>
        <taxon>Pseudomonadota</taxon>
        <taxon>Gammaproteobacteria</taxon>
        <taxon>Vibrionales</taxon>
        <taxon>Vibrionaceae</taxon>
        <taxon>Vibrio</taxon>
    </lineage>
</organism>
<protein>
    <submittedName>
        <fullName evidence="1">Uncharacterized protein</fullName>
    </submittedName>
</protein>
<accession>A0A454CWM4</accession>
<sequence>NSLVLLLQRFA</sequence>
<evidence type="ECO:0000313" key="2">
    <source>
        <dbReference type="Proteomes" id="UP000008367"/>
    </source>
</evidence>
<comment type="caution">
    <text evidence="1">The sequence shown here is derived from an EMBL/GenBank/DDBJ whole genome shotgun (WGS) entry which is preliminary data.</text>
</comment>
<reference evidence="1 2" key="1">
    <citation type="submission" date="2012-10" db="EMBL/GenBank/DDBJ databases">
        <title>Genome sequence of Vibrio Cholerae HENC-02.</title>
        <authorList>
            <person name="Eppinger M."/>
            <person name="Hasan N.A."/>
            <person name="Sengamalay N."/>
            <person name="Hine E."/>
            <person name="Su Q."/>
            <person name="Daugherty S.C."/>
            <person name="Young S."/>
            <person name="Sadzewicz L."/>
            <person name="Tallon L."/>
            <person name="Cebula T.A."/>
            <person name="Ravel J."/>
            <person name="Colwell R.R."/>
        </authorList>
    </citation>
    <scope>NUCLEOTIDE SEQUENCE [LARGE SCALE GENOMIC DNA]</scope>
    <source>
        <strain evidence="1 2">HENC-02</strain>
    </source>
</reference>